<dbReference type="Pfam" id="PF12784">
    <property type="entry name" value="PDDEXK_2"/>
    <property type="match status" value="1"/>
</dbReference>
<protein>
    <submittedName>
        <fullName evidence="1">ATPase</fullName>
    </submittedName>
</protein>
<evidence type="ECO:0000313" key="1">
    <source>
        <dbReference type="EMBL" id="PGM87083.1"/>
    </source>
</evidence>
<reference evidence="1 2" key="1">
    <citation type="submission" date="2017-09" db="EMBL/GenBank/DDBJ databases">
        <title>Large-scale bioinformatics analysis of Bacillus genomes uncovers conserved roles of natural products in bacterial physiology.</title>
        <authorList>
            <consortium name="Agbiome Team Llc"/>
            <person name="Bleich R.M."/>
            <person name="Grubbs K.J."/>
            <person name="Santa Maria K.C."/>
            <person name="Allen S.E."/>
            <person name="Farag S."/>
            <person name="Shank E.A."/>
            <person name="Bowers A."/>
        </authorList>
    </citation>
    <scope>NUCLEOTIDE SEQUENCE [LARGE SCALE GENOMIC DNA]</scope>
    <source>
        <strain evidence="1 2">AFS053130</strain>
    </source>
</reference>
<gene>
    <name evidence="1" type="ORF">CN958_31425</name>
</gene>
<evidence type="ECO:0000313" key="2">
    <source>
        <dbReference type="Proteomes" id="UP000222054"/>
    </source>
</evidence>
<accession>A0A2B9DHI1</accession>
<dbReference type="PANTHER" id="PTHR41317:SF1">
    <property type="entry name" value="PD-(D_E)XK NUCLEASE FAMILY TRANSPOSASE"/>
    <property type="match status" value="1"/>
</dbReference>
<proteinExistence type="predicted"/>
<dbReference type="EMBL" id="NUHO01000263">
    <property type="protein sequence ID" value="PGM87083.1"/>
    <property type="molecule type" value="Genomic_DNA"/>
</dbReference>
<dbReference type="NCBIfam" id="TIGR01784">
    <property type="entry name" value="T_den_put_tspse"/>
    <property type="match status" value="1"/>
</dbReference>
<comment type="caution">
    <text evidence="1">The sequence shown here is derived from an EMBL/GenBank/DDBJ whole genome shotgun (WGS) entry which is preliminary data.</text>
</comment>
<dbReference type="PANTHER" id="PTHR41317">
    <property type="entry name" value="PD-(D_E)XK NUCLEASE FAMILY TRANSPOSASE"/>
    <property type="match status" value="1"/>
</dbReference>
<name>A0A2B9DHI1_BACCE</name>
<dbReference type="InterPro" id="IPR010106">
    <property type="entry name" value="RpnA"/>
</dbReference>
<organism evidence="1 2">
    <name type="scientific">Bacillus cereus</name>
    <dbReference type="NCBI Taxonomy" id="1396"/>
    <lineage>
        <taxon>Bacteria</taxon>
        <taxon>Bacillati</taxon>
        <taxon>Bacillota</taxon>
        <taxon>Bacilli</taxon>
        <taxon>Bacillales</taxon>
        <taxon>Bacillaceae</taxon>
        <taxon>Bacillus</taxon>
        <taxon>Bacillus cereus group</taxon>
    </lineage>
</organism>
<sequence>MYNERKTSYEMGRGKPMSNQQLVNLRIDFAFKQLFGTSGNEDILIAFLNAMLQGSLESPIVSLQLEDPHLHREHEEDKLSILDISATLDTGTKVNVEIQLNNNHDMIKRSLYYWGRLYTSQLQKGMPYSSLHKTITINLLNFVMFPEYEAFHTTGILWNQQQQKILSSDIEVHIVEIPKLMQQWRNEQLNPWEDSFVRWLLLLPANEDEHLTQTLEDIAMNQDPILQKAMNKWERMSQDSSFRQAYEAREKALMDEAAKFAHARNEGKKEGRQEGIEEGIEEGKIQLIRGMHKNGMPIEDIAKFTNLCIEELQGILQS</sequence>
<dbReference type="Proteomes" id="UP000222054">
    <property type="component" value="Unassembled WGS sequence"/>
</dbReference>
<dbReference type="AlphaFoldDB" id="A0A2B9DHI1"/>